<dbReference type="InterPro" id="IPR018170">
    <property type="entry name" value="Aldo/ket_reductase_CS"/>
</dbReference>
<dbReference type="PRINTS" id="PR00069">
    <property type="entry name" value="ALDKETRDTASE"/>
</dbReference>
<keyword evidence="9" id="KW-1185">Reference proteome</keyword>
<proteinExistence type="inferred from homology"/>
<comment type="caution">
    <text evidence="8">The sequence shown here is derived from an EMBL/GenBank/DDBJ whole genome shotgun (WGS) entry which is preliminary data.</text>
</comment>
<reference evidence="8" key="1">
    <citation type="submission" date="2023-03" db="EMBL/GenBank/DDBJ databases">
        <title>Massive genome expansion in bonnet fungi (Mycena s.s.) driven by repeated elements and novel gene families across ecological guilds.</title>
        <authorList>
            <consortium name="Lawrence Berkeley National Laboratory"/>
            <person name="Harder C.B."/>
            <person name="Miyauchi S."/>
            <person name="Viragh M."/>
            <person name="Kuo A."/>
            <person name="Thoen E."/>
            <person name="Andreopoulos B."/>
            <person name="Lu D."/>
            <person name="Skrede I."/>
            <person name="Drula E."/>
            <person name="Henrissat B."/>
            <person name="Morin E."/>
            <person name="Kohler A."/>
            <person name="Barry K."/>
            <person name="LaButti K."/>
            <person name="Morin E."/>
            <person name="Salamov A."/>
            <person name="Lipzen A."/>
            <person name="Mereny Z."/>
            <person name="Hegedus B."/>
            <person name="Baldrian P."/>
            <person name="Stursova M."/>
            <person name="Weitz H."/>
            <person name="Taylor A."/>
            <person name="Grigoriev I.V."/>
            <person name="Nagy L.G."/>
            <person name="Martin F."/>
            <person name="Kauserud H."/>
        </authorList>
    </citation>
    <scope>NUCLEOTIDE SEQUENCE</scope>
    <source>
        <strain evidence="8">CBHHK200</strain>
    </source>
</reference>
<feature type="active site" description="Proton donor" evidence="4">
    <location>
        <position position="51"/>
    </location>
</feature>
<feature type="binding site" evidence="5">
    <location>
        <position position="108"/>
    </location>
    <ligand>
        <name>substrate</name>
    </ligand>
</feature>
<dbReference type="Pfam" id="PF00248">
    <property type="entry name" value="Aldo_ket_red"/>
    <property type="match status" value="1"/>
</dbReference>
<dbReference type="PANTHER" id="PTHR43827:SF3">
    <property type="entry name" value="NADP-DEPENDENT OXIDOREDUCTASE DOMAIN-CONTAINING PROTEIN"/>
    <property type="match status" value="1"/>
</dbReference>
<dbReference type="PIRSF" id="PIRSF000097">
    <property type="entry name" value="AKR"/>
    <property type="match status" value="1"/>
</dbReference>
<organism evidence="8 9">
    <name type="scientific">Mycena alexandri</name>
    <dbReference type="NCBI Taxonomy" id="1745969"/>
    <lineage>
        <taxon>Eukaryota</taxon>
        <taxon>Fungi</taxon>
        <taxon>Dikarya</taxon>
        <taxon>Basidiomycota</taxon>
        <taxon>Agaricomycotina</taxon>
        <taxon>Agaricomycetes</taxon>
        <taxon>Agaricomycetidae</taxon>
        <taxon>Agaricales</taxon>
        <taxon>Marasmiineae</taxon>
        <taxon>Mycenaceae</taxon>
        <taxon>Mycena</taxon>
    </lineage>
</organism>
<name>A0AAD6TKI5_9AGAR</name>
<dbReference type="Gene3D" id="3.20.20.100">
    <property type="entry name" value="NADP-dependent oxidoreductase domain"/>
    <property type="match status" value="1"/>
</dbReference>
<feature type="domain" description="NADP-dependent oxidoreductase" evidence="7">
    <location>
        <begin position="27"/>
        <end position="276"/>
    </location>
</feature>
<keyword evidence="3" id="KW-0560">Oxidoreductase</keyword>
<evidence type="ECO:0000256" key="2">
    <source>
        <dbReference type="ARBA" id="ARBA00022857"/>
    </source>
</evidence>
<protein>
    <submittedName>
        <fullName evidence="8">NADP-dependent oxidoreductase domain-containing protein</fullName>
    </submittedName>
</protein>
<dbReference type="PROSITE" id="PS00062">
    <property type="entry name" value="ALDOKETO_REDUCTASE_2"/>
    <property type="match status" value="1"/>
</dbReference>
<dbReference type="PANTHER" id="PTHR43827">
    <property type="entry name" value="2,5-DIKETO-D-GLUCONIC ACID REDUCTASE"/>
    <property type="match status" value="1"/>
</dbReference>
<evidence type="ECO:0000313" key="8">
    <source>
        <dbReference type="EMBL" id="KAJ7046995.1"/>
    </source>
</evidence>
<dbReference type="AlphaFoldDB" id="A0AAD6TKI5"/>
<evidence type="ECO:0000256" key="4">
    <source>
        <dbReference type="PIRSR" id="PIRSR000097-1"/>
    </source>
</evidence>
<evidence type="ECO:0000256" key="3">
    <source>
        <dbReference type="ARBA" id="ARBA00023002"/>
    </source>
</evidence>
<dbReference type="GO" id="GO:0016616">
    <property type="term" value="F:oxidoreductase activity, acting on the CH-OH group of donors, NAD or NADP as acceptor"/>
    <property type="evidence" value="ECO:0007669"/>
    <property type="project" value="UniProtKB-ARBA"/>
</dbReference>
<accession>A0AAD6TKI5</accession>
<dbReference type="SUPFAM" id="SSF51430">
    <property type="entry name" value="NAD(P)-linked oxidoreductase"/>
    <property type="match status" value="1"/>
</dbReference>
<dbReference type="InterPro" id="IPR044494">
    <property type="entry name" value="AKR3C2/3"/>
</dbReference>
<gene>
    <name evidence="8" type="ORF">C8F04DRAFT_1062413</name>
</gene>
<feature type="site" description="Lowers pKa of active site Tyr" evidence="6">
    <location>
        <position position="76"/>
    </location>
</feature>
<evidence type="ECO:0000256" key="1">
    <source>
        <dbReference type="ARBA" id="ARBA00007905"/>
    </source>
</evidence>
<dbReference type="InterPro" id="IPR020471">
    <property type="entry name" value="AKR"/>
</dbReference>
<evidence type="ECO:0000313" key="9">
    <source>
        <dbReference type="Proteomes" id="UP001218188"/>
    </source>
</evidence>
<evidence type="ECO:0000256" key="5">
    <source>
        <dbReference type="PIRSR" id="PIRSR000097-2"/>
    </source>
</evidence>
<comment type="similarity">
    <text evidence="1">Belongs to the aldo/keto reductase family.</text>
</comment>
<keyword evidence="2" id="KW-0521">NADP</keyword>
<dbReference type="InterPro" id="IPR036812">
    <property type="entry name" value="NAD(P)_OxRdtase_dom_sf"/>
</dbReference>
<dbReference type="EMBL" id="JARJCM010000002">
    <property type="protein sequence ID" value="KAJ7046995.1"/>
    <property type="molecule type" value="Genomic_DNA"/>
</dbReference>
<sequence>MSPPTVKLNDGTEIPAIGFGTGTALFGRDAENSIKLAIECGFTHLDGAQAYNNEDSLGAGIKAAGKPRSELYIVTKLKQGFGAAQVKPSLVESLQKLGLDFVDLFLIHSPRPLKPEDGTLQELWQAMEAVHAEGLAKSIGVSNFTVDDLKAILPGAKIIPSVNQVEIHPYVWKAVEPIVTYGRENGNITPASYGGLTPLVRAAGGPVDEVLPPIVERLTKILGKPVTPAQVLSKWVTHKGAIVVTTSSKEARIKEYLEASQVPDLTAQEIQAIDDAGAKLHKRVFMRHVFGE</sequence>
<evidence type="ECO:0000256" key="6">
    <source>
        <dbReference type="PIRSR" id="PIRSR000097-3"/>
    </source>
</evidence>
<dbReference type="Proteomes" id="UP001218188">
    <property type="component" value="Unassembled WGS sequence"/>
</dbReference>
<dbReference type="InterPro" id="IPR023210">
    <property type="entry name" value="NADP_OxRdtase_dom"/>
</dbReference>
<evidence type="ECO:0000259" key="7">
    <source>
        <dbReference type="Pfam" id="PF00248"/>
    </source>
</evidence>
<dbReference type="CDD" id="cd19120">
    <property type="entry name" value="AKR_AKR3C2-3"/>
    <property type="match status" value="1"/>
</dbReference>
<dbReference type="GO" id="GO:0016652">
    <property type="term" value="F:oxidoreductase activity, acting on NAD(P)H as acceptor"/>
    <property type="evidence" value="ECO:0007669"/>
    <property type="project" value="InterPro"/>
</dbReference>